<organism evidence="1 2">
    <name type="scientific">Pontiella desulfatans</name>
    <dbReference type="NCBI Taxonomy" id="2750659"/>
    <lineage>
        <taxon>Bacteria</taxon>
        <taxon>Pseudomonadati</taxon>
        <taxon>Kiritimatiellota</taxon>
        <taxon>Kiritimatiellia</taxon>
        <taxon>Kiritimatiellales</taxon>
        <taxon>Pontiellaceae</taxon>
        <taxon>Pontiella</taxon>
    </lineage>
</organism>
<reference evidence="1 2" key="1">
    <citation type="submission" date="2019-04" db="EMBL/GenBank/DDBJ databases">
        <authorList>
            <person name="Van Vliet M D."/>
        </authorList>
    </citation>
    <scope>NUCLEOTIDE SEQUENCE [LARGE SCALE GENOMIC DNA]</scope>
    <source>
        <strain evidence="1 2">F1</strain>
    </source>
</reference>
<gene>
    <name evidence="1" type="ORF">PDESU_00244</name>
</gene>
<proteinExistence type="predicted"/>
<evidence type="ECO:0000313" key="1">
    <source>
        <dbReference type="EMBL" id="VGO11698.1"/>
    </source>
</evidence>
<name>A0A6C2TVM0_PONDE</name>
<dbReference type="EMBL" id="CAAHFG010000001">
    <property type="protein sequence ID" value="VGO11698.1"/>
    <property type="molecule type" value="Genomic_DNA"/>
</dbReference>
<keyword evidence="2" id="KW-1185">Reference proteome</keyword>
<protein>
    <submittedName>
        <fullName evidence="1">Uncharacterized protein</fullName>
    </submittedName>
</protein>
<accession>A0A6C2TVM0</accession>
<dbReference type="RefSeq" id="WP_136077438.1">
    <property type="nucleotide sequence ID" value="NZ_CAAHFG010000001.1"/>
</dbReference>
<sequence length="63" mass="7316">MKLQQNQLYKQGEDYIRIVELARLAVSYKTMKDPVDGEGTTHLVTKKEFCRLIKGAELLDYEP</sequence>
<dbReference type="AlphaFoldDB" id="A0A6C2TVM0"/>
<dbReference type="Proteomes" id="UP000366872">
    <property type="component" value="Unassembled WGS sequence"/>
</dbReference>
<evidence type="ECO:0000313" key="2">
    <source>
        <dbReference type="Proteomes" id="UP000366872"/>
    </source>
</evidence>